<dbReference type="PROSITE" id="PS50887">
    <property type="entry name" value="GGDEF"/>
    <property type="match status" value="1"/>
</dbReference>
<dbReference type="CDD" id="cd01948">
    <property type="entry name" value="EAL"/>
    <property type="match status" value="1"/>
</dbReference>
<proteinExistence type="predicted"/>
<dbReference type="InterPro" id="IPR035965">
    <property type="entry name" value="PAS-like_dom_sf"/>
</dbReference>
<comment type="caution">
    <text evidence="3">The sequence shown here is derived from an EMBL/GenBank/DDBJ whole genome shotgun (WGS) entry which is preliminary data.</text>
</comment>
<reference evidence="3 4" key="1">
    <citation type="submission" date="2020-08" db="EMBL/GenBank/DDBJ databases">
        <title>The genome sequence of type strain Novosphingobium piscinae KCTC 42194.</title>
        <authorList>
            <person name="Liu Y."/>
        </authorList>
    </citation>
    <scope>NUCLEOTIDE SEQUENCE [LARGE SCALE GENOMIC DNA]</scope>
    <source>
        <strain evidence="3 4">KCTC 42194</strain>
    </source>
</reference>
<dbReference type="SMART" id="SM00052">
    <property type="entry name" value="EAL"/>
    <property type="match status" value="1"/>
</dbReference>
<dbReference type="SUPFAM" id="SSF141868">
    <property type="entry name" value="EAL domain-like"/>
    <property type="match status" value="1"/>
</dbReference>
<dbReference type="Gene3D" id="3.30.450.20">
    <property type="entry name" value="PAS domain"/>
    <property type="match status" value="1"/>
</dbReference>
<evidence type="ECO:0000313" key="3">
    <source>
        <dbReference type="EMBL" id="MBC2668969.1"/>
    </source>
</evidence>
<dbReference type="NCBIfam" id="TIGR00254">
    <property type="entry name" value="GGDEF"/>
    <property type="match status" value="1"/>
</dbReference>
<name>A0A7X1KPQ9_9SPHN</name>
<evidence type="ECO:0000313" key="4">
    <source>
        <dbReference type="Proteomes" id="UP000551327"/>
    </source>
</evidence>
<dbReference type="InterPro" id="IPR035919">
    <property type="entry name" value="EAL_sf"/>
</dbReference>
<dbReference type="InterPro" id="IPR029787">
    <property type="entry name" value="Nucleotide_cyclase"/>
</dbReference>
<evidence type="ECO:0000259" key="1">
    <source>
        <dbReference type="PROSITE" id="PS50883"/>
    </source>
</evidence>
<dbReference type="CDD" id="cd01949">
    <property type="entry name" value="GGDEF"/>
    <property type="match status" value="1"/>
</dbReference>
<dbReference type="AlphaFoldDB" id="A0A7X1KPQ9"/>
<feature type="domain" description="GGDEF" evidence="2">
    <location>
        <begin position="216"/>
        <end position="349"/>
    </location>
</feature>
<dbReference type="InterPro" id="IPR052155">
    <property type="entry name" value="Biofilm_reg_signaling"/>
</dbReference>
<dbReference type="Gene3D" id="3.20.20.450">
    <property type="entry name" value="EAL domain"/>
    <property type="match status" value="1"/>
</dbReference>
<dbReference type="InterPro" id="IPR000160">
    <property type="entry name" value="GGDEF_dom"/>
</dbReference>
<dbReference type="PROSITE" id="PS50883">
    <property type="entry name" value="EAL"/>
    <property type="match status" value="1"/>
</dbReference>
<dbReference type="Pfam" id="PF12860">
    <property type="entry name" value="PAS_7"/>
    <property type="match status" value="1"/>
</dbReference>
<sequence>MTADDCPHPLLRRQMTRADGDIASLLAMVAEAYGERDQERRRADHANRVMADELDRTLGQLELQNMRFKVALDTMEQGLCLFDGAGRSVMINRRMLEIYGVAEADFPPGSELARLLALGSALNGATELDRRLLANEQLDLVDSRPLEQRWPDGRSITLLRTADGGYLLTVADVTESREASAKIAHLARHDSLTDLPNRLQLRERLSEIRRYGEKGRRCGVFCLDLDRFKAVNDTLGHMTGDALLVAVAKRITGVLRPNDVVARLGGDEFAIVQLHVVADRDCLRLAERIIKALTRPFAIGHHRIRIGVSIGISIEDASTIEPLEALRRADLALYAAKAEGRCNARIYTTQMHEVATARHRLETDLREALSRHEFTLRYQPQLDIATNQVSAVEALLRWEHPERGEVSPLQFIGVCEELGLIDEIGRFVLDSATREASAWPAEVKVAVNLSAVQFRSGRLVSVVQAALARSGLDPARLELEVTESLMLEDVAAVRAQLLELKALGCHISLDDFGTGYSSLSYIRQFPFDRIKIDQSFVREIESNKDSLAIIRAVSGLCGSLAIKSTAEGVETPEQFRILEQENCDSVQGYLISHPVHAHQVRSMVDSFRRRSGRAASPRAA</sequence>
<dbReference type="Pfam" id="PF00563">
    <property type="entry name" value="EAL"/>
    <property type="match status" value="1"/>
</dbReference>
<dbReference type="SUPFAM" id="SSF55073">
    <property type="entry name" value="Nucleotide cyclase"/>
    <property type="match status" value="1"/>
</dbReference>
<dbReference type="SUPFAM" id="SSF55785">
    <property type="entry name" value="PYP-like sensor domain (PAS domain)"/>
    <property type="match status" value="1"/>
</dbReference>
<dbReference type="InterPro" id="IPR043128">
    <property type="entry name" value="Rev_trsase/Diguanyl_cyclase"/>
</dbReference>
<dbReference type="PANTHER" id="PTHR44757:SF2">
    <property type="entry name" value="BIOFILM ARCHITECTURE MAINTENANCE PROTEIN MBAA"/>
    <property type="match status" value="1"/>
</dbReference>
<dbReference type="Pfam" id="PF00990">
    <property type="entry name" value="GGDEF"/>
    <property type="match status" value="1"/>
</dbReference>
<gene>
    <name evidence="3" type="ORF">H7F53_07425</name>
</gene>
<dbReference type="PANTHER" id="PTHR44757">
    <property type="entry name" value="DIGUANYLATE CYCLASE DGCP"/>
    <property type="match status" value="1"/>
</dbReference>
<feature type="domain" description="EAL" evidence="1">
    <location>
        <begin position="358"/>
        <end position="608"/>
    </location>
</feature>
<organism evidence="3 4">
    <name type="scientific">Novosphingobium piscinae</name>
    <dbReference type="NCBI Taxonomy" id="1507448"/>
    <lineage>
        <taxon>Bacteria</taxon>
        <taxon>Pseudomonadati</taxon>
        <taxon>Pseudomonadota</taxon>
        <taxon>Alphaproteobacteria</taxon>
        <taxon>Sphingomonadales</taxon>
        <taxon>Sphingomonadaceae</taxon>
        <taxon>Novosphingobium</taxon>
    </lineage>
</organism>
<dbReference type="Proteomes" id="UP000551327">
    <property type="component" value="Unassembled WGS sequence"/>
</dbReference>
<dbReference type="InterPro" id="IPR001633">
    <property type="entry name" value="EAL_dom"/>
</dbReference>
<dbReference type="EMBL" id="JACLAX010000006">
    <property type="protein sequence ID" value="MBC2668969.1"/>
    <property type="molecule type" value="Genomic_DNA"/>
</dbReference>
<dbReference type="RefSeq" id="WP_185678865.1">
    <property type="nucleotide sequence ID" value="NZ_JACLAX010000006.1"/>
</dbReference>
<accession>A0A7X1KPQ9</accession>
<keyword evidence="4" id="KW-1185">Reference proteome</keyword>
<dbReference type="SMART" id="SM00267">
    <property type="entry name" value="GGDEF"/>
    <property type="match status" value="1"/>
</dbReference>
<evidence type="ECO:0000259" key="2">
    <source>
        <dbReference type="PROSITE" id="PS50887"/>
    </source>
</evidence>
<protein>
    <submittedName>
        <fullName evidence="3">EAL domain-containing protein</fullName>
    </submittedName>
</protein>
<dbReference type="Gene3D" id="3.30.70.270">
    <property type="match status" value="1"/>
</dbReference>